<feature type="region of interest" description="Disordered" evidence="4">
    <location>
        <begin position="1417"/>
        <end position="1548"/>
    </location>
</feature>
<evidence type="ECO:0000256" key="1">
    <source>
        <dbReference type="ARBA" id="ARBA00005234"/>
    </source>
</evidence>
<evidence type="ECO:0000313" key="8">
    <source>
        <dbReference type="Proteomes" id="UP001465976"/>
    </source>
</evidence>
<evidence type="ECO:0008006" key="9">
    <source>
        <dbReference type="Google" id="ProtNLM"/>
    </source>
</evidence>
<feature type="domain" description="Ubiquitin-like protease family profile" evidence="5">
    <location>
        <begin position="360"/>
        <end position="518"/>
    </location>
</feature>
<sequence>MSLRALKALREWPIMFRDAELALEAYDKAGHNQPKLDLLNFQQGNAGNVQMNMMSKCLRHLENVKDGLAKLNIHTITLNIELCALHLHWFCMGHADLPQSSSEFKTQLKKNKSLAGQTLPTGRDAYEVTKLRTALHTALALSPLILLSHDINLFSLDAQATSLLQVWFHLGNQQPHTLKRIEAIIWGEVIAVDGINKTALDALRGILRRSEPLLCNIDTDSQDWFSCTYGDVNYREETPIWPWIEQLPESERDGTIEPEHLTEETRVKDEHATDQNPDLNPNQVFDVQTTSDEAASYDNSTAVPESTDKDGYPTSLAQNNLSDKPTFSDITGFQIEQEQAADWLQENIPNLPQHILVNNVPLLKADLARLREKSWINDAVINAFLGCYEFPPYCWVLTTLLWSVSSRKLESRQLQSSVPRELERNKDKFLAAKRVIIPIHNSSTNHWTTVAIEKEDGHIIVYDSLCGTEDKHQDDILRVKAWLTEMYQECSLDLFKAQGLQSNAYDCGAFTIANVVLHGLTGGASNHLLTQDLVTLIRAEVLRRLLASHRPLNPESSPPDALLSAHTSSLVDCQYQQEPDSSTGSKSQISSTDATDDRTENVEALQSDLPCTAPAATPRDADLFTFENQNHSDDKSVEETPPDVPESPSCTQRFHSELGTVIQEDVDVTTAMHRDVTDAVQETPGSIWVTTDDREQPPTPCSNPHVHTEPERDEPILEYTNVSEATLLPRRSGRDKKPVQRFLVDKVATSCRSSRAPARNGNARSSERPKRESLSITEIDDPNQPEDIKITQFSKHYISSQLALAHPSLVSELEQARNPGKTYHLTTYTSESYFWKPFFIIDSQTDQLERMLNASGALKPVPNVFAKFPNHDSLISEPHKPHEELHPNPFPNKCIHPLTFDEYQRESDDKLQSSFRSNPLVISNVPKMNAGSRWDNRTLRRLGCVHTMRQAHDMSLIPFTELSETVVKVSLRDAQLQAEKINASKPLHFLHIPAYGDFHTDIKLASDLHAYKQTLSHPLLLRPIPEDNSWHLVSTKDAFTTLHMAAEGAAIAILVEVGARLVFMLVPSSHDVSEAANIHYSLDVNRNMTPTWTERLGSTNLGNLVGWEVQGVLLRPGDLLIIPPGIYHFTYTLEPSICHERQLFCSSTIRQTCWSLFHTLILGRYVTDEPHTRNRTSLVRLMAFWYKEFVEGAWQPDLAHADDTDHVPRWNSITGLLDFLTLANVFEFGQVLWQETYGGGEVDPQDVEENQLARTWSRQIFDRYATLFNVRLTDKATNHHIRYPKLLDDIRCSFLVQQMLCLLHHAKCAQYRTFADTPSPDTIAESIEQHFRTHGGVSLRALERVQSITNGLPGDPTLFPPPATCESYDWTYYGHRDMETPYLFQLHSLNGVVYHDQHWNAVQQNLDLTIQSELDEESCFESDYDTENSSDGSSSEGASDSLMEDASEEELQGFPKEDLHEARYDERLDDVPDNVFRADEPSVIPTDTEDPTNRVFPDPDNPSPSETPSNTQSTSNPAAALSDSPPPSAKRRLSNADGKKPHKRRRTR</sequence>
<feature type="compositionally biased region" description="Low complexity" evidence="4">
    <location>
        <begin position="581"/>
        <end position="591"/>
    </location>
</feature>
<feature type="compositionally biased region" description="Polar residues" evidence="4">
    <location>
        <begin position="274"/>
        <end position="284"/>
    </location>
</feature>
<dbReference type="EMBL" id="JBAHYK010000038">
    <property type="protein sequence ID" value="KAL0580143.1"/>
    <property type="molecule type" value="Genomic_DNA"/>
</dbReference>
<evidence type="ECO:0000259" key="6">
    <source>
        <dbReference type="PROSITE" id="PS51184"/>
    </source>
</evidence>
<evidence type="ECO:0000256" key="3">
    <source>
        <dbReference type="ARBA" id="ARBA00022801"/>
    </source>
</evidence>
<dbReference type="InterPro" id="IPR003653">
    <property type="entry name" value="Peptidase_C48_C"/>
</dbReference>
<feature type="domain" description="JmjC" evidence="6">
    <location>
        <begin position="981"/>
        <end position="1161"/>
    </location>
</feature>
<evidence type="ECO:0000256" key="4">
    <source>
        <dbReference type="SAM" id="MobiDB-lite"/>
    </source>
</evidence>
<feature type="compositionally biased region" description="Acidic residues" evidence="4">
    <location>
        <begin position="1442"/>
        <end position="1451"/>
    </location>
</feature>
<dbReference type="SUPFAM" id="SSF51197">
    <property type="entry name" value="Clavaminate synthase-like"/>
    <property type="match status" value="1"/>
</dbReference>
<keyword evidence="8" id="KW-1185">Reference proteome</keyword>
<dbReference type="Gene3D" id="2.60.120.650">
    <property type="entry name" value="Cupin"/>
    <property type="match status" value="1"/>
</dbReference>
<feature type="region of interest" description="Disordered" evidence="4">
    <location>
        <begin position="574"/>
        <end position="617"/>
    </location>
</feature>
<dbReference type="SUPFAM" id="SSF54001">
    <property type="entry name" value="Cysteine proteinases"/>
    <property type="match status" value="1"/>
</dbReference>
<dbReference type="PROSITE" id="PS50600">
    <property type="entry name" value="ULP_PROTEASE"/>
    <property type="match status" value="1"/>
</dbReference>
<keyword evidence="2" id="KW-0645">Protease</keyword>
<dbReference type="InterPro" id="IPR038765">
    <property type="entry name" value="Papain-like_cys_pep_sf"/>
</dbReference>
<evidence type="ECO:0000313" key="7">
    <source>
        <dbReference type="EMBL" id="KAL0580143.1"/>
    </source>
</evidence>
<gene>
    <name evidence="7" type="ORF">V5O48_001853</name>
</gene>
<feature type="region of interest" description="Disordered" evidence="4">
    <location>
        <begin position="631"/>
        <end position="651"/>
    </location>
</feature>
<accession>A0ABR3FXA7</accession>
<dbReference type="Proteomes" id="UP001465976">
    <property type="component" value="Unassembled WGS sequence"/>
</dbReference>
<feature type="compositionally biased region" description="Basic and acidic residues" evidence="4">
    <location>
        <begin position="1455"/>
        <end position="1480"/>
    </location>
</feature>
<feature type="compositionally biased region" description="Polar residues" evidence="4">
    <location>
        <begin position="1503"/>
        <end position="1514"/>
    </location>
</feature>
<evidence type="ECO:0000259" key="5">
    <source>
        <dbReference type="PROSITE" id="PS50600"/>
    </source>
</evidence>
<comment type="caution">
    <text evidence="7">The sequence shown here is derived from an EMBL/GenBank/DDBJ whole genome shotgun (WGS) entry which is preliminary data.</text>
</comment>
<keyword evidence="3" id="KW-0378">Hydrolase</keyword>
<feature type="compositionally biased region" description="Polar residues" evidence="4">
    <location>
        <begin position="293"/>
        <end position="304"/>
    </location>
</feature>
<feature type="region of interest" description="Disordered" evidence="4">
    <location>
        <begin position="689"/>
        <end position="713"/>
    </location>
</feature>
<dbReference type="Gene3D" id="3.40.395.10">
    <property type="entry name" value="Adenoviral Proteinase, Chain A"/>
    <property type="match status" value="1"/>
</dbReference>
<evidence type="ECO:0000256" key="2">
    <source>
        <dbReference type="ARBA" id="ARBA00022670"/>
    </source>
</evidence>
<feature type="region of interest" description="Disordered" evidence="4">
    <location>
        <begin position="750"/>
        <end position="784"/>
    </location>
</feature>
<dbReference type="Pfam" id="PF02902">
    <property type="entry name" value="Peptidase_C48"/>
    <property type="match status" value="1"/>
</dbReference>
<reference evidence="7 8" key="1">
    <citation type="submission" date="2024-02" db="EMBL/GenBank/DDBJ databases">
        <title>A draft genome for the cacao thread blight pathogen Marasmius crinis-equi.</title>
        <authorList>
            <person name="Cohen S.P."/>
            <person name="Baruah I.K."/>
            <person name="Amoako-Attah I."/>
            <person name="Bukari Y."/>
            <person name="Meinhardt L.W."/>
            <person name="Bailey B.A."/>
        </authorList>
    </citation>
    <scope>NUCLEOTIDE SEQUENCE [LARGE SCALE GENOMIC DNA]</scope>
    <source>
        <strain evidence="7 8">GH-76</strain>
    </source>
</reference>
<feature type="compositionally biased region" description="Acidic residues" evidence="4">
    <location>
        <begin position="1417"/>
        <end position="1428"/>
    </location>
</feature>
<comment type="similarity">
    <text evidence="1">Belongs to the peptidase C48 family.</text>
</comment>
<feature type="compositionally biased region" description="Low complexity" evidence="4">
    <location>
        <begin position="1429"/>
        <end position="1441"/>
    </location>
</feature>
<name>A0ABR3FXA7_9AGAR</name>
<dbReference type="PROSITE" id="PS51184">
    <property type="entry name" value="JMJC"/>
    <property type="match status" value="1"/>
</dbReference>
<dbReference type="InterPro" id="IPR003347">
    <property type="entry name" value="JmjC_dom"/>
</dbReference>
<protein>
    <recommendedName>
        <fullName evidence="9">Ubiquitin-like protease family profile domain-containing protein</fullName>
    </recommendedName>
</protein>
<proteinExistence type="inferred from homology"/>
<feature type="region of interest" description="Disordered" evidence="4">
    <location>
        <begin position="293"/>
        <end position="323"/>
    </location>
</feature>
<feature type="region of interest" description="Disordered" evidence="4">
    <location>
        <begin position="265"/>
        <end position="284"/>
    </location>
</feature>
<organism evidence="7 8">
    <name type="scientific">Marasmius crinis-equi</name>
    <dbReference type="NCBI Taxonomy" id="585013"/>
    <lineage>
        <taxon>Eukaryota</taxon>
        <taxon>Fungi</taxon>
        <taxon>Dikarya</taxon>
        <taxon>Basidiomycota</taxon>
        <taxon>Agaricomycotina</taxon>
        <taxon>Agaricomycetes</taxon>
        <taxon>Agaricomycetidae</taxon>
        <taxon>Agaricales</taxon>
        <taxon>Marasmiineae</taxon>
        <taxon>Marasmiaceae</taxon>
        <taxon>Marasmius</taxon>
    </lineage>
</organism>